<proteinExistence type="predicted"/>
<evidence type="ECO:0000256" key="4">
    <source>
        <dbReference type="ARBA" id="ARBA00023136"/>
    </source>
</evidence>
<dbReference type="PANTHER" id="PTHR12714">
    <property type="entry name" value="PROTEIN-S ISOPRENYLCYSTEINE O-METHYLTRANSFERASE"/>
    <property type="match status" value="1"/>
</dbReference>
<name>A0A0P8DW46_9EURY</name>
<organism evidence="6 7">
    <name type="scientific">Candidatus Methanoperedens nitratireducens</name>
    <dbReference type="NCBI Taxonomy" id="1392998"/>
    <lineage>
        <taxon>Archaea</taxon>
        <taxon>Methanobacteriati</taxon>
        <taxon>Methanobacteriota</taxon>
        <taxon>Stenosarchaea group</taxon>
        <taxon>Methanomicrobia</taxon>
        <taxon>Methanosarcinales</taxon>
        <taxon>ANME-2 cluster</taxon>
        <taxon>Candidatus Methanoperedentaceae</taxon>
        <taxon>Candidatus Methanoperedens</taxon>
    </lineage>
</organism>
<dbReference type="Proteomes" id="UP000050360">
    <property type="component" value="Unassembled WGS sequence"/>
</dbReference>
<keyword evidence="4 5" id="KW-0472">Membrane</keyword>
<feature type="transmembrane region" description="Helical" evidence="5">
    <location>
        <begin position="86"/>
        <end position="110"/>
    </location>
</feature>
<evidence type="ECO:0000256" key="2">
    <source>
        <dbReference type="ARBA" id="ARBA00022692"/>
    </source>
</evidence>
<gene>
    <name evidence="6" type="ORF">MPEBLZ_03664</name>
</gene>
<dbReference type="GO" id="GO:0016740">
    <property type="term" value="F:transferase activity"/>
    <property type="evidence" value="ECO:0007669"/>
    <property type="project" value="UniProtKB-ARBA"/>
</dbReference>
<evidence type="ECO:0000313" key="7">
    <source>
        <dbReference type="Proteomes" id="UP000050360"/>
    </source>
</evidence>
<dbReference type="Pfam" id="PF04191">
    <property type="entry name" value="PEMT"/>
    <property type="match status" value="1"/>
</dbReference>
<accession>A0A0P8DW46</accession>
<sequence length="136" mass="15491">MGTLILLIVFIALPIKRIVHAPYTYSGIVLIIFGLIMAIWAFSLFKKNGTTIKSDGIPTSLMITGPFCISRQPIYLGMTTILLGEAILLGTFITFIFPVIFVILMELIFIPVEEKNLEMIFGEKYLDYKKKVRRWI</sequence>
<dbReference type="AlphaFoldDB" id="A0A0P8DW46"/>
<evidence type="ECO:0000256" key="3">
    <source>
        <dbReference type="ARBA" id="ARBA00022989"/>
    </source>
</evidence>
<dbReference type="InterPro" id="IPR007318">
    <property type="entry name" value="Phopholipid_MeTrfase"/>
</dbReference>
<evidence type="ECO:0000256" key="5">
    <source>
        <dbReference type="SAM" id="Phobius"/>
    </source>
</evidence>
<protein>
    <recommendedName>
        <fullName evidence="8">Isoprenylcysteine carboxyl methyltransferase (ICMT) family protein</fullName>
    </recommendedName>
</protein>
<dbReference type="GO" id="GO:0012505">
    <property type="term" value="C:endomembrane system"/>
    <property type="evidence" value="ECO:0007669"/>
    <property type="project" value="UniProtKB-SubCell"/>
</dbReference>
<dbReference type="PANTHER" id="PTHR12714:SF9">
    <property type="entry name" value="PROTEIN-S-ISOPRENYLCYSTEINE O-METHYLTRANSFERASE"/>
    <property type="match status" value="1"/>
</dbReference>
<comment type="subcellular location">
    <subcellularLocation>
        <location evidence="1">Endomembrane system</location>
        <topology evidence="1">Multi-pass membrane protein</topology>
    </subcellularLocation>
</comment>
<evidence type="ECO:0008006" key="8">
    <source>
        <dbReference type="Google" id="ProtNLM"/>
    </source>
</evidence>
<keyword evidence="2 5" id="KW-0812">Transmembrane</keyword>
<evidence type="ECO:0000313" key="6">
    <source>
        <dbReference type="EMBL" id="KPQ41791.1"/>
    </source>
</evidence>
<comment type="caution">
    <text evidence="6">The sequence shown here is derived from an EMBL/GenBank/DDBJ whole genome shotgun (WGS) entry which is preliminary data.</text>
</comment>
<feature type="transmembrane region" description="Helical" evidence="5">
    <location>
        <begin position="27"/>
        <end position="45"/>
    </location>
</feature>
<evidence type="ECO:0000256" key="1">
    <source>
        <dbReference type="ARBA" id="ARBA00004127"/>
    </source>
</evidence>
<keyword evidence="3 5" id="KW-1133">Transmembrane helix</keyword>
<dbReference type="EMBL" id="LKCM01000304">
    <property type="protein sequence ID" value="KPQ41791.1"/>
    <property type="molecule type" value="Genomic_DNA"/>
</dbReference>
<reference evidence="6 7" key="1">
    <citation type="submission" date="2015-09" db="EMBL/GenBank/DDBJ databases">
        <title>A metagenomics-based metabolic model of nitrate-dependent anaerobic oxidation of methane by Methanoperedens-like archaea.</title>
        <authorList>
            <person name="Arshad A."/>
            <person name="Speth D.R."/>
            <person name="De Graaf R.M."/>
            <person name="Op Den Camp H.J."/>
            <person name="Jetten M.S."/>
            <person name="Welte C.U."/>
        </authorList>
    </citation>
    <scope>NUCLEOTIDE SEQUENCE [LARGE SCALE GENOMIC DNA]</scope>
</reference>
<dbReference type="Gene3D" id="1.20.120.1630">
    <property type="match status" value="1"/>
</dbReference>